<feature type="signal peptide" evidence="5">
    <location>
        <begin position="1"/>
        <end position="24"/>
    </location>
</feature>
<dbReference type="NCBIfam" id="TIGR02167">
    <property type="entry name" value="Liste_lipo_26"/>
    <property type="match status" value="12"/>
</dbReference>
<feature type="region of interest" description="Disordered" evidence="3">
    <location>
        <begin position="30"/>
        <end position="86"/>
    </location>
</feature>
<feature type="chain" id="PRO_5026294738" evidence="5">
    <location>
        <begin position="25"/>
        <end position="1191"/>
    </location>
</feature>
<dbReference type="PANTHER" id="PTHR45712">
    <property type="entry name" value="AGAP008170-PA"/>
    <property type="match status" value="1"/>
</dbReference>
<dbReference type="EMBL" id="CP049888">
    <property type="protein sequence ID" value="QIL50862.1"/>
    <property type="molecule type" value="Genomic_DNA"/>
</dbReference>
<feature type="domain" description="MucBP" evidence="6">
    <location>
        <begin position="990"/>
        <end position="1052"/>
    </location>
</feature>
<keyword evidence="2" id="KW-0677">Repeat</keyword>
<dbReference type="PANTHER" id="PTHR45712:SF22">
    <property type="entry name" value="INSULIN-LIKE GROWTH FACTOR-BINDING PROTEIN COMPLEX ACID LABILE SUBUNIT"/>
    <property type="match status" value="1"/>
</dbReference>
<dbReference type="RefSeq" id="WP_166010877.1">
    <property type="nucleotide sequence ID" value="NZ_CP049888.1"/>
</dbReference>
<dbReference type="InterPro" id="IPR032675">
    <property type="entry name" value="LRR_dom_sf"/>
</dbReference>
<keyword evidence="4" id="KW-0812">Transmembrane</keyword>
<feature type="domain" description="MucBP" evidence="6">
    <location>
        <begin position="640"/>
        <end position="702"/>
    </location>
</feature>
<evidence type="ECO:0000256" key="3">
    <source>
        <dbReference type="SAM" id="MobiDB-lite"/>
    </source>
</evidence>
<proteinExistence type="predicted"/>
<keyword evidence="8" id="KW-1185">Reference proteome</keyword>
<evidence type="ECO:0000256" key="1">
    <source>
        <dbReference type="ARBA" id="ARBA00022614"/>
    </source>
</evidence>
<evidence type="ECO:0000256" key="5">
    <source>
        <dbReference type="SAM" id="SignalP"/>
    </source>
</evidence>
<feature type="domain" description="MucBP" evidence="6">
    <location>
        <begin position="1060"/>
        <end position="1121"/>
    </location>
</feature>
<feature type="domain" description="MucBP" evidence="6">
    <location>
        <begin position="850"/>
        <end position="912"/>
    </location>
</feature>
<evidence type="ECO:0000313" key="7">
    <source>
        <dbReference type="EMBL" id="QIL50862.1"/>
    </source>
</evidence>
<protein>
    <submittedName>
        <fullName evidence="7">BspA family leucine-rich repeat surface protein</fullName>
    </submittedName>
</protein>
<name>A0A6G8B0W4_9LACO</name>
<dbReference type="Gene3D" id="3.10.20.320">
    <property type="entry name" value="Putative peptidoglycan bound protein (lpxtg motif)"/>
    <property type="match status" value="8"/>
</dbReference>
<dbReference type="Gene3D" id="3.80.10.10">
    <property type="entry name" value="Ribonuclease Inhibitor"/>
    <property type="match status" value="2"/>
</dbReference>
<dbReference type="SUPFAM" id="SSF52058">
    <property type="entry name" value="L domain-like"/>
    <property type="match status" value="1"/>
</dbReference>
<feature type="compositionally biased region" description="Low complexity" evidence="3">
    <location>
        <begin position="63"/>
        <end position="86"/>
    </location>
</feature>
<feature type="region of interest" description="Disordered" evidence="3">
    <location>
        <begin position="1124"/>
        <end position="1146"/>
    </location>
</feature>
<evidence type="ECO:0000259" key="6">
    <source>
        <dbReference type="Pfam" id="PF06458"/>
    </source>
</evidence>
<accession>A0A6G8B0W4</accession>
<dbReference type="Pfam" id="PF03382">
    <property type="entry name" value="DUF285"/>
    <property type="match status" value="2"/>
</dbReference>
<dbReference type="KEGG" id="wco:G7084_05750"/>
<feature type="domain" description="MucBP" evidence="6">
    <location>
        <begin position="780"/>
        <end position="842"/>
    </location>
</feature>
<evidence type="ECO:0000256" key="4">
    <source>
        <dbReference type="SAM" id="Phobius"/>
    </source>
</evidence>
<feature type="domain" description="MucBP" evidence="6">
    <location>
        <begin position="710"/>
        <end position="772"/>
    </location>
</feature>
<feature type="transmembrane region" description="Helical" evidence="4">
    <location>
        <begin position="1168"/>
        <end position="1187"/>
    </location>
</feature>
<feature type="compositionally biased region" description="Basic and acidic residues" evidence="3">
    <location>
        <begin position="44"/>
        <end position="60"/>
    </location>
</feature>
<dbReference type="InterPro" id="IPR050333">
    <property type="entry name" value="SLRP"/>
</dbReference>
<keyword evidence="1" id="KW-0433">Leucine-rich repeat</keyword>
<keyword evidence="5" id="KW-0732">Signal</keyword>
<keyword evidence="4" id="KW-0472">Membrane</keyword>
<organism evidence="7 8">
    <name type="scientific">Weissella coleopterorum</name>
    <dbReference type="NCBI Taxonomy" id="2714949"/>
    <lineage>
        <taxon>Bacteria</taxon>
        <taxon>Bacillati</taxon>
        <taxon>Bacillota</taxon>
        <taxon>Bacilli</taxon>
        <taxon>Lactobacillales</taxon>
        <taxon>Lactobacillaceae</taxon>
        <taxon>Weissella</taxon>
    </lineage>
</organism>
<dbReference type="Pfam" id="PF06458">
    <property type="entry name" value="MucBP"/>
    <property type="match status" value="8"/>
</dbReference>
<reference evidence="7 8" key="1">
    <citation type="submission" date="2020-03" db="EMBL/GenBank/DDBJ databases">
        <title>Weissella sp. nov., isolated from Cybister lewisianus.</title>
        <authorList>
            <person name="Hyun D.-W."/>
            <person name="Bae J.-W."/>
        </authorList>
    </citation>
    <scope>NUCLEOTIDE SEQUENCE [LARGE SCALE GENOMIC DNA]</scope>
    <source>
        <strain evidence="7 8">HDW19</strain>
    </source>
</reference>
<dbReference type="InterPro" id="IPR009459">
    <property type="entry name" value="MucBP_dom"/>
</dbReference>
<gene>
    <name evidence="7" type="ORF">G7084_05750</name>
</gene>
<sequence>MKKTVILSFSILLSTNILVPIAQADMKNSEDYQTRNSEMVPQKSELDNNKNEKINLDVDSKLTNNSISNTTNTSSSTSVNESSSVSDSVNMAEGTFGTSDWYITESGVLHIGQGTFNNTGYQSPWEKYSKSINKVIFDGKVSAASDISYLFYSFENVTSIDNLTYLDTSKVTNMRYMFHAMTNLQSLDLSNFNTLNVTDMFGMFDYCTNLTYLDLSSFNTSNVKNMSSMFSQTKKLTQLDISTFNTSNVTNMNAMFSETKSLPKLDLSSFNTGNVSDMSNMFRGASGLTSLDLSNFDTKKVTIMSDMFSGVSKISSLDLSEFKTENVTSMAQMFAGMTALNDLNVSNFNTNNVTKMNGTFYGDANLNSLDISSFNTSNVVTMVSMFAGMTNLKNINLDNFNTSKVTTMWSMFSDMQNVKYLNLQSFDTKNVTDMRGMFVRSGFTDINVSSFNTQNVANMNGMFEELPNLEKLNLDNFIITNNTNIKDMFLSDIELKEIVLGKNISTLLNSGIPEFKKSNKYTGKWQNVAEGNSSRPSGINVYSSEDLMSNYDGLKNSDTYVWQPVVMAANVTVHYQDVDGNKIADDEIKSGNIGDDYSTDKKDIKGYTFKKVEGDASGKLTDKAQTVTYVYTKDPVKAANVTVHYRDVDGNKIADDEIKSGNIGDDYSTDKKDIKGYTFKKVEGDASGKLTDKAQTVTYVYTKNPVKAANVTVHYRDVDGNKIADDEIKSGNIGDDYSTDKKDIKGYTFKKVEGDASGKLTDKAQTVTYVYTKNPVKAANVTVHYRDVDGNKIADDEIKSGNIGDDYSTDKKDIKGYTFKKVEGDASGKLTEKAQTVTYVYTKDPVKAANVTVHYQDVDGNKIADDEIKSGNIGDDYSTDKKDIKGYTFKKVEGDASGKLTEKAQTVTYVYTKDPVKAANVTVHYQDVDGNKIADDEIKSGNIGDDYSTDKKDIKGYTFKKVEGDASGKLTEKAQTVTYVYTKDPVKAANVTVHYQDVDGNKIADDEIKSGNIGDDYSTDKKDIKGYTFKKVEGDASGKLTEKAQTVTYVYTKDPVKAANVTVHYQDVDGNKIADDEIKSGNIGDDYSTDKKDIKGYTFKKVEGDASGKLTEKAQTVTYVYVSEDNKNNTQNNSDNANKDEKNSLNSTTKNIVSNAKNMLPNTAVQKVTLAGLISFILANLMGLLIWKKRK</sequence>
<feature type="domain" description="MucBP" evidence="6">
    <location>
        <begin position="920"/>
        <end position="982"/>
    </location>
</feature>
<feature type="domain" description="MucBP" evidence="6">
    <location>
        <begin position="570"/>
        <end position="632"/>
    </location>
</feature>
<evidence type="ECO:0000313" key="8">
    <source>
        <dbReference type="Proteomes" id="UP000500741"/>
    </source>
</evidence>
<dbReference type="Proteomes" id="UP000500741">
    <property type="component" value="Chromosome"/>
</dbReference>
<dbReference type="AlphaFoldDB" id="A0A6G8B0W4"/>
<dbReference type="InterPro" id="IPR005046">
    <property type="entry name" value="DUF285"/>
</dbReference>
<keyword evidence="4" id="KW-1133">Transmembrane helix</keyword>
<dbReference type="InterPro" id="IPR011889">
    <property type="entry name" value="Liste_lipo_26"/>
</dbReference>
<evidence type="ECO:0000256" key="2">
    <source>
        <dbReference type="ARBA" id="ARBA00022737"/>
    </source>
</evidence>